<feature type="domain" description="DUF7888" evidence="2">
    <location>
        <begin position="117"/>
        <end position="176"/>
    </location>
</feature>
<feature type="chain" id="PRO_5002543836" description="DUF7888 domain-containing protein" evidence="1">
    <location>
        <begin position="20"/>
        <end position="177"/>
    </location>
</feature>
<dbReference type="EMBL" id="LCUC01000440">
    <property type="protein sequence ID" value="KKY30856.1"/>
    <property type="molecule type" value="Genomic_DNA"/>
</dbReference>
<dbReference type="Proteomes" id="UP000034680">
    <property type="component" value="Unassembled WGS sequence"/>
</dbReference>
<dbReference type="InterPro" id="IPR057210">
    <property type="entry name" value="DUF7888"/>
</dbReference>
<evidence type="ECO:0000259" key="2">
    <source>
        <dbReference type="Pfam" id="PF25411"/>
    </source>
</evidence>
<comment type="caution">
    <text evidence="3">The sequence shown here is derived from an EMBL/GenBank/DDBJ whole genome shotgun (WGS) entry which is preliminary data.</text>
</comment>
<protein>
    <recommendedName>
        <fullName evidence="2">DUF7888 domain-containing protein</fullName>
    </recommendedName>
</protein>
<proteinExistence type="predicted"/>
<keyword evidence="4" id="KW-1185">Reference proteome</keyword>
<feature type="domain" description="DUF7888" evidence="2">
    <location>
        <begin position="60"/>
        <end position="114"/>
    </location>
</feature>
<keyword evidence="1" id="KW-0732">Signal</keyword>
<accession>A0A0G2F9I4</accession>
<sequence>MKFTLSAIVQLALCASALAAPSPQATAVPPPNANIPPSTTVDLTGQKTAGSLQKRIAPLVVVAGIVAFKGATILVGIAIEIGADTIKNLGEWNEMREAFTKKTTSEMWARNPDLQYGMSGLASAKLELGMLKTDYDCMYMTGNNKFSTKNEGGYINLSYTYNNRCSFDKRSGDLTCV</sequence>
<dbReference type="AlphaFoldDB" id="A0A0G2F9I4"/>
<evidence type="ECO:0000256" key="1">
    <source>
        <dbReference type="SAM" id="SignalP"/>
    </source>
</evidence>
<evidence type="ECO:0000313" key="3">
    <source>
        <dbReference type="EMBL" id="KKY30856.1"/>
    </source>
</evidence>
<dbReference type="OrthoDB" id="3478218at2759"/>
<reference evidence="3 4" key="2">
    <citation type="submission" date="2015-05" db="EMBL/GenBank/DDBJ databases">
        <authorList>
            <person name="Morales-Cruz A."/>
            <person name="Amrine K.C."/>
            <person name="Cantu D."/>
        </authorList>
    </citation>
    <scope>NUCLEOTIDE SEQUENCE [LARGE SCALE GENOMIC DNA]</scope>
    <source>
        <strain evidence="3">DA912</strain>
    </source>
</reference>
<organism evidence="3 4">
    <name type="scientific">Diaporthe ampelina</name>
    <dbReference type="NCBI Taxonomy" id="1214573"/>
    <lineage>
        <taxon>Eukaryota</taxon>
        <taxon>Fungi</taxon>
        <taxon>Dikarya</taxon>
        <taxon>Ascomycota</taxon>
        <taxon>Pezizomycotina</taxon>
        <taxon>Sordariomycetes</taxon>
        <taxon>Sordariomycetidae</taxon>
        <taxon>Diaporthales</taxon>
        <taxon>Diaporthaceae</taxon>
        <taxon>Diaporthe</taxon>
    </lineage>
</organism>
<dbReference type="Pfam" id="PF25411">
    <property type="entry name" value="DUF7888"/>
    <property type="match status" value="2"/>
</dbReference>
<dbReference type="STRING" id="1214573.A0A0G2F9I4"/>
<name>A0A0G2F9I4_9PEZI</name>
<evidence type="ECO:0000313" key="4">
    <source>
        <dbReference type="Proteomes" id="UP000034680"/>
    </source>
</evidence>
<gene>
    <name evidence="3" type="ORF">UCDDA912_g09202</name>
</gene>
<feature type="signal peptide" evidence="1">
    <location>
        <begin position="1"/>
        <end position="19"/>
    </location>
</feature>
<dbReference type="PANTHER" id="PTHR40845:SF1">
    <property type="match status" value="1"/>
</dbReference>
<dbReference type="PANTHER" id="PTHR40845">
    <property type="match status" value="1"/>
</dbReference>
<reference evidence="3 4" key="1">
    <citation type="submission" date="2015-05" db="EMBL/GenBank/DDBJ databases">
        <title>Distinctive expansion of gene families associated with plant cell wall degradation and secondary metabolism in the genomes of grapevine trunk pathogens.</title>
        <authorList>
            <person name="Lawrence D.P."/>
            <person name="Travadon R."/>
            <person name="Rolshausen P.E."/>
            <person name="Baumgartner K."/>
        </authorList>
    </citation>
    <scope>NUCLEOTIDE SEQUENCE [LARGE SCALE GENOMIC DNA]</scope>
    <source>
        <strain evidence="3">DA912</strain>
    </source>
</reference>